<dbReference type="InterPro" id="IPR001647">
    <property type="entry name" value="HTH_TetR"/>
</dbReference>
<gene>
    <name evidence="6" type="ORF">AVDCRST_MAG85-86</name>
</gene>
<feature type="DNA-binding region" description="H-T-H motif" evidence="4">
    <location>
        <begin position="36"/>
        <end position="55"/>
    </location>
</feature>
<dbReference type="Gene3D" id="1.10.357.10">
    <property type="entry name" value="Tetracycline Repressor, domain 2"/>
    <property type="match status" value="1"/>
</dbReference>
<evidence type="ECO:0000259" key="5">
    <source>
        <dbReference type="PROSITE" id="PS50977"/>
    </source>
</evidence>
<reference evidence="6" key="1">
    <citation type="submission" date="2020-02" db="EMBL/GenBank/DDBJ databases">
        <authorList>
            <person name="Meier V. D."/>
        </authorList>
    </citation>
    <scope>NUCLEOTIDE SEQUENCE</scope>
    <source>
        <strain evidence="6">AVDCRST_MAG85</strain>
    </source>
</reference>
<evidence type="ECO:0000256" key="1">
    <source>
        <dbReference type="ARBA" id="ARBA00023015"/>
    </source>
</evidence>
<dbReference type="AlphaFoldDB" id="A0A6J4RMK0"/>
<organism evidence="6">
    <name type="scientific">uncultured Solirubrobacteraceae bacterium</name>
    <dbReference type="NCBI Taxonomy" id="1162706"/>
    <lineage>
        <taxon>Bacteria</taxon>
        <taxon>Bacillati</taxon>
        <taxon>Actinomycetota</taxon>
        <taxon>Thermoleophilia</taxon>
        <taxon>Solirubrobacterales</taxon>
        <taxon>Solirubrobacteraceae</taxon>
        <taxon>environmental samples</taxon>
    </lineage>
</organism>
<dbReference type="Pfam" id="PF21351">
    <property type="entry name" value="TetR_C_41"/>
    <property type="match status" value="1"/>
</dbReference>
<proteinExistence type="predicted"/>
<name>A0A6J4RMK0_9ACTN</name>
<accession>A0A6J4RMK0</accession>
<dbReference type="InterPro" id="IPR050109">
    <property type="entry name" value="HTH-type_TetR-like_transc_reg"/>
</dbReference>
<evidence type="ECO:0000256" key="3">
    <source>
        <dbReference type="ARBA" id="ARBA00023163"/>
    </source>
</evidence>
<dbReference type="InterPro" id="IPR049484">
    <property type="entry name" value="Rv0078-like_C"/>
</dbReference>
<dbReference type="GO" id="GO:0003700">
    <property type="term" value="F:DNA-binding transcription factor activity"/>
    <property type="evidence" value="ECO:0007669"/>
    <property type="project" value="TreeGrafter"/>
</dbReference>
<sequence>MEVKRRTQEERSAATRAALVAAARPLWAARGYTDVGTPEIAAAAGVTRGAMYHQFADKAALFLAVVEAVEEDATRRLAEGVVASGASSPAAALRAATDQWLDLAQEPEVRQIVLLDAPVVLGWAGFRDVALKYGLGLTEQLLQAAMDTGQIAPHPLRALAHVLIGALDEAALVIATADDAAAARAEVAQVLQALLDGLLIQE</sequence>
<dbReference type="PRINTS" id="PR00455">
    <property type="entry name" value="HTHTETR"/>
</dbReference>
<evidence type="ECO:0000256" key="2">
    <source>
        <dbReference type="ARBA" id="ARBA00023125"/>
    </source>
</evidence>
<dbReference type="PANTHER" id="PTHR30055">
    <property type="entry name" value="HTH-TYPE TRANSCRIPTIONAL REGULATOR RUTR"/>
    <property type="match status" value="1"/>
</dbReference>
<dbReference type="EMBL" id="CADCVT010000011">
    <property type="protein sequence ID" value="CAA9472987.1"/>
    <property type="molecule type" value="Genomic_DNA"/>
</dbReference>
<dbReference type="SUPFAM" id="SSF48498">
    <property type="entry name" value="Tetracyclin repressor-like, C-terminal domain"/>
    <property type="match status" value="1"/>
</dbReference>
<dbReference type="InterPro" id="IPR009057">
    <property type="entry name" value="Homeodomain-like_sf"/>
</dbReference>
<keyword evidence="3" id="KW-0804">Transcription</keyword>
<evidence type="ECO:0000256" key="4">
    <source>
        <dbReference type="PROSITE-ProRule" id="PRU00335"/>
    </source>
</evidence>
<protein>
    <submittedName>
        <fullName evidence="6">Transcriptional regulator, AcrR family</fullName>
    </submittedName>
</protein>
<dbReference type="InterPro" id="IPR036271">
    <property type="entry name" value="Tet_transcr_reg_TetR-rel_C_sf"/>
</dbReference>
<dbReference type="PANTHER" id="PTHR30055:SF234">
    <property type="entry name" value="HTH-TYPE TRANSCRIPTIONAL REGULATOR BETI"/>
    <property type="match status" value="1"/>
</dbReference>
<dbReference type="SUPFAM" id="SSF46689">
    <property type="entry name" value="Homeodomain-like"/>
    <property type="match status" value="1"/>
</dbReference>
<dbReference type="PROSITE" id="PS50977">
    <property type="entry name" value="HTH_TETR_2"/>
    <property type="match status" value="1"/>
</dbReference>
<feature type="domain" description="HTH tetR-type" evidence="5">
    <location>
        <begin position="13"/>
        <end position="73"/>
    </location>
</feature>
<dbReference type="Pfam" id="PF00440">
    <property type="entry name" value="TetR_N"/>
    <property type="match status" value="1"/>
</dbReference>
<dbReference type="GO" id="GO:0000976">
    <property type="term" value="F:transcription cis-regulatory region binding"/>
    <property type="evidence" value="ECO:0007669"/>
    <property type="project" value="TreeGrafter"/>
</dbReference>
<keyword evidence="2 4" id="KW-0238">DNA-binding</keyword>
<keyword evidence="1" id="KW-0805">Transcription regulation</keyword>
<evidence type="ECO:0000313" key="6">
    <source>
        <dbReference type="EMBL" id="CAA9472987.1"/>
    </source>
</evidence>